<dbReference type="PANTHER" id="PTHR43245:SF58">
    <property type="entry name" value="BLL5923 PROTEIN"/>
    <property type="match status" value="1"/>
</dbReference>
<reference evidence="2 3" key="1">
    <citation type="submission" date="2014-08" db="EMBL/GenBank/DDBJ databases">
        <title>Porphyromonas cangingivalis strain:COT-109_OH1386 Genome sequencing.</title>
        <authorList>
            <person name="Wallis C."/>
            <person name="Deusch O."/>
            <person name="O'Flynn C."/>
            <person name="Davis I."/>
            <person name="Jospin G."/>
            <person name="Darling A.E."/>
            <person name="Coil D.A."/>
            <person name="Alexiev A."/>
            <person name="Horsfall A."/>
            <person name="Kirkwood N."/>
            <person name="Harris S."/>
            <person name="Eisen J.A."/>
        </authorList>
    </citation>
    <scope>NUCLEOTIDE SEQUENCE [LARGE SCALE GENOMIC DNA]</scope>
    <source>
        <strain evidence="3">COT-109 OH1386</strain>
    </source>
</reference>
<dbReference type="InterPro" id="IPR050177">
    <property type="entry name" value="Lipid_A_modif_metabolic_enz"/>
</dbReference>
<dbReference type="InterPro" id="IPR036291">
    <property type="entry name" value="NAD(P)-bd_dom_sf"/>
</dbReference>
<protein>
    <recommendedName>
        <fullName evidence="1">NAD-dependent epimerase/dehydratase domain-containing protein</fullName>
    </recommendedName>
</protein>
<dbReference type="eggNOG" id="COG0451">
    <property type="taxonomic scope" value="Bacteria"/>
</dbReference>
<dbReference type="SUPFAM" id="SSF51735">
    <property type="entry name" value="NAD(P)-binding Rossmann-fold domains"/>
    <property type="match status" value="1"/>
</dbReference>
<dbReference type="RefSeq" id="WP_036852254.1">
    <property type="nucleotide sequence ID" value="NZ_JQJD01000050.1"/>
</dbReference>
<evidence type="ECO:0000313" key="3">
    <source>
        <dbReference type="Proteomes" id="UP000030125"/>
    </source>
</evidence>
<dbReference type="STRING" id="36874.HQ34_02515"/>
<organism evidence="2 3">
    <name type="scientific">Porphyromonas cangingivalis</name>
    <dbReference type="NCBI Taxonomy" id="36874"/>
    <lineage>
        <taxon>Bacteria</taxon>
        <taxon>Pseudomonadati</taxon>
        <taxon>Bacteroidota</taxon>
        <taxon>Bacteroidia</taxon>
        <taxon>Bacteroidales</taxon>
        <taxon>Porphyromonadaceae</taxon>
        <taxon>Porphyromonas</taxon>
    </lineage>
</organism>
<gene>
    <name evidence="2" type="ORF">HQ35_07785</name>
</gene>
<sequence>MKKRILITGASGFIGRYLVEEALAQGLEVWAGIRSSSSLRHLSDSRIHRIDLDYSSTDALLTQIKALIQEGEPAWHYVIHNAGVTKTAQTKDFYLVNGTYAGNLFSALASSPLPPERVVLMSSLSTYGPPIEKGCPMRAEDPQRPNTHYGRSKLQGEKALRTSGLPYSIMLLTGVYGSGDADYFMAVREINKGLNILAGCRPQELTFVHASDVARATLFVLNHPNTLGHSYMLTDGEIYRDIDFGRTVQELLGRKRALHLRAPLPLVRFACLIGDVVGKMTGKVTPLNSDKYKIFAQRSWACDDSPIRSLGFTPKISLREGFRKVIEEALKEGKL</sequence>
<comment type="caution">
    <text evidence="2">The sequence shown here is derived from an EMBL/GenBank/DDBJ whole genome shotgun (WGS) entry which is preliminary data.</text>
</comment>
<dbReference type="PANTHER" id="PTHR43245">
    <property type="entry name" value="BIFUNCTIONAL POLYMYXIN RESISTANCE PROTEIN ARNA"/>
    <property type="match status" value="1"/>
</dbReference>
<dbReference type="Proteomes" id="UP000030125">
    <property type="component" value="Unassembled WGS sequence"/>
</dbReference>
<dbReference type="EMBL" id="JQJD01000050">
    <property type="protein sequence ID" value="KGN79448.1"/>
    <property type="molecule type" value="Genomic_DNA"/>
</dbReference>
<keyword evidence="3" id="KW-1185">Reference proteome</keyword>
<accession>A0A0A2EKI3</accession>
<dbReference type="OrthoDB" id="1490291at2"/>
<evidence type="ECO:0000259" key="1">
    <source>
        <dbReference type="Pfam" id="PF01370"/>
    </source>
</evidence>
<evidence type="ECO:0000313" key="2">
    <source>
        <dbReference type="EMBL" id="KGN79448.1"/>
    </source>
</evidence>
<proteinExistence type="predicted"/>
<name>A0A0A2EKI3_PORCN</name>
<dbReference type="AlphaFoldDB" id="A0A0A2EKI3"/>
<feature type="domain" description="NAD-dependent epimerase/dehydratase" evidence="1">
    <location>
        <begin position="5"/>
        <end position="229"/>
    </location>
</feature>
<dbReference type="Pfam" id="PF01370">
    <property type="entry name" value="Epimerase"/>
    <property type="match status" value="1"/>
</dbReference>
<dbReference type="InterPro" id="IPR001509">
    <property type="entry name" value="Epimerase_deHydtase"/>
</dbReference>
<dbReference type="Gene3D" id="3.40.50.720">
    <property type="entry name" value="NAD(P)-binding Rossmann-like Domain"/>
    <property type="match status" value="1"/>
</dbReference>